<dbReference type="PANTHER" id="PTHR46182">
    <property type="entry name" value="FI19480P1"/>
    <property type="match status" value="1"/>
</dbReference>
<evidence type="ECO:0000313" key="5">
    <source>
        <dbReference type="Proteomes" id="UP000033121"/>
    </source>
</evidence>
<evidence type="ECO:0000259" key="3">
    <source>
        <dbReference type="SMART" id="SM00089"/>
    </source>
</evidence>
<dbReference type="OrthoDB" id="652886at2"/>
<evidence type="ECO:0000256" key="2">
    <source>
        <dbReference type="SAM" id="SignalP"/>
    </source>
</evidence>
<dbReference type="Pfam" id="PF14099">
    <property type="entry name" value="Polysacc_lyase"/>
    <property type="match status" value="1"/>
</dbReference>
<dbReference type="Gene3D" id="2.60.120.200">
    <property type="match status" value="1"/>
</dbReference>
<dbReference type="NCBIfam" id="TIGR04183">
    <property type="entry name" value="Por_Secre_tail"/>
    <property type="match status" value="1"/>
</dbReference>
<dbReference type="Proteomes" id="UP000033121">
    <property type="component" value="Unassembled WGS sequence"/>
</dbReference>
<feature type="domain" description="PKD/Chitinase" evidence="3">
    <location>
        <begin position="382"/>
        <end position="473"/>
    </location>
</feature>
<feature type="domain" description="PKD/Chitinase" evidence="3">
    <location>
        <begin position="287"/>
        <end position="376"/>
    </location>
</feature>
<sequence length="700" mass="76180">MMTRNLLRFLRAGAFLLAGILNKAVVSAQTNIVFQDDFEGSSIFAGWDGEEDCCSYSLTNSTNFKRTGKKALRVELRKSDAEVAGSKRAELIDNSYPVPPETNRRWWAFSNYLPSDFGLDNVHEIVAQWHDRAKTSSVSLSPPLSLQIYKGDWIIELRYDSVDINSDRGANVKLKTFNLGPWQKGVWNDWVFNYNYSHNTDGSLKIWRNGQLVLDYKGRNYYNGSYDPYFKVGLYRWVWESDWPSKSEQSIYSSRIYYVDNVKVGNQNAVLQDFTIPNPVPTNISPIAYLRYKQTIGLPTNTATISASGCSDPDGSIKSYQWTLESGPSVPTMTNTTGVDLKISGMIRGTYIYRVTVTDNQGATAWATSIIEMTNSSTPNIVPVVTAGATKLLTLPTNSVQLSAMGSYDPDGSISGYLWSQESGPNTATISNVYASAPTVSNLVAGSYYFKLKITDNKGGFNNAYVQVLVSGTGSGSGSGSSGSDGSSAPVANKVPIANAGPNQSFDALYTTITMNGSASYDPDGTIKSYKWTQVSGPTVTMSSANSVSNVARGAVAGTYVFSLTVTDDDGATATAQMTATLRTVSTARASGTQTIAMAGPVAVESPRSGTWQWPGKQLVIYPNPAREQVTVNLNSSYTGDALIRVYTLQGALVYEEKFRKTSLIHQQQLHLAHLAAGTYMVGVVEGKKQLGLERIIRAE</sequence>
<proteinExistence type="predicted"/>
<dbReference type="InterPro" id="IPR022409">
    <property type="entry name" value="PKD/Chitinase_dom"/>
</dbReference>
<dbReference type="AlphaFoldDB" id="A0A0E9MVD6"/>
<comment type="caution">
    <text evidence="4">The sequence shown here is derived from an EMBL/GenBank/DDBJ whole genome shotgun (WGS) entry which is preliminary data.</text>
</comment>
<dbReference type="Pfam" id="PF22352">
    <property type="entry name" value="K319L-like_PKD"/>
    <property type="match status" value="3"/>
</dbReference>
<dbReference type="InterPro" id="IPR035986">
    <property type="entry name" value="PKD_dom_sf"/>
</dbReference>
<name>A0A0E9MVD6_9BACT</name>
<feature type="chain" id="PRO_5002429823" description="PKD/Chitinase domain-containing protein" evidence="2">
    <location>
        <begin position="29"/>
        <end position="700"/>
    </location>
</feature>
<feature type="signal peptide" evidence="2">
    <location>
        <begin position="1"/>
        <end position="28"/>
    </location>
</feature>
<dbReference type="SUPFAM" id="SSF49299">
    <property type="entry name" value="PKD domain"/>
    <property type="match status" value="3"/>
</dbReference>
<dbReference type="GO" id="GO:0016020">
    <property type="term" value="C:membrane"/>
    <property type="evidence" value="ECO:0007669"/>
    <property type="project" value="TreeGrafter"/>
</dbReference>
<dbReference type="STRING" id="1220578.FPE01S_01_04550"/>
<evidence type="ECO:0000256" key="1">
    <source>
        <dbReference type="SAM" id="MobiDB-lite"/>
    </source>
</evidence>
<feature type="region of interest" description="Disordered" evidence="1">
    <location>
        <begin position="476"/>
        <end position="495"/>
    </location>
</feature>
<dbReference type="InterPro" id="IPR029865">
    <property type="entry name" value="KIAA0319-like"/>
</dbReference>
<keyword evidence="2" id="KW-0732">Signal</keyword>
<gene>
    <name evidence="4" type="ORF">FPE01S_01_04550</name>
</gene>
<dbReference type="Gene3D" id="2.60.40.10">
    <property type="entry name" value="Immunoglobulins"/>
    <property type="match status" value="3"/>
</dbReference>
<dbReference type="InterPro" id="IPR013783">
    <property type="entry name" value="Ig-like_fold"/>
</dbReference>
<evidence type="ECO:0000313" key="4">
    <source>
        <dbReference type="EMBL" id="GAO41443.1"/>
    </source>
</evidence>
<dbReference type="CDD" id="cd00146">
    <property type="entry name" value="PKD"/>
    <property type="match status" value="1"/>
</dbReference>
<feature type="domain" description="PKD/Chitinase" evidence="3">
    <location>
        <begin position="492"/>
        <end position="585"/>
    </location>
</feature>
<dbReference type="InterPro" id="IPR025975">
    <property type="entry name" value="Polysacc_lyase"/>
</dbReference>
<reference evidence="4 5" key="1">
    <citation type="submission" date="2015-04" db="EMBL/GenBank/DDBJ databases">
        <title>Whole genome shotgun sequence of Flavihumibacter petaseus NBRC 106054.</title>
        <authorList>
            <person name="Miyazawa S."/>
            <person name="Hosoyama A."/>
            <person name="Hashimoto M."/>
            <person name="Noguchi M."/>
            <person name="Tsuchikane K."/>
            <person name="Ohji S."/>
            <person name="Yamazoe A."/>
            <person name="Ichikawa N."/>
            <person name="Kimura A."/>
            <person name="Fujita N."/>
        </authorList>
    </citation>
    <scope>NUCLEOTIDE SEQUENCE [LARGE SCALE GENOMIC DNA]</scope>
    <source>
        <strain evidence="4 5">NBRC 106054</strain>
    </source>
</reference>
<dbReference type="Pfam" id="PF18962">
    <property type="entry name" value="Por_Secre_tail"/>
    <property type="match status" value="1"/>
</dbReference>
<dbReference type="SMART" id="SM00089">
    <property type="entry name" value="PKD"/>
    <property type="match status" value="3"/>
</dbReference>
<dbReference type="RefSeq" id="WP_046367306.1">
    <property type="nucleotide sequence ID" value="NZ_BBWV01000001.1"/>
</dbReference>
<dbReference type="InterPro" id="IPR026444">
    <property type="entry name" value="Secre_tail"/>
</dbReference>
<protein>
    <recommendedName>
        <fullName evidence="3">PKD/Chitinase domain-containing protein</fullName>
    </recommendedName>
</protein>
<dbReference type="GO" id="GO:0031410">
    <property type="term" value="C:cytoplasmic vesicle"/>
    <property type="evidence" value="ECO:0007669"/>
    <property type="project" value="TreeGrafter"/>
</dbReference>
<accession>A0A0E9MVD6</accession>
<organism evidence="4 5">
    <name type="scientific">Flavihumibacter petaseus NBRC 106054</name>
    <dbReference type="NCBI Taxonomy" id="1220578"/>
    <lineage>
        <taxon>Bacteria</taxon>
        <taxon>Pseudomonadati</taxon>
        <taxon>Bacteroidota</taxon>
        <taxon>Chitinophagia</taxon>
        <taxon>Chitinophagales</taxon>
        <taxon>Chitinophagaceae</taxon>
        <taxon>Flavihumibacter</taxon>
    </lineage>
</organism>
<dbReference type="EMBL" id="BBWV01000001">
    <property type="protein sequence ID" value="GAO41443.1"/>
    <property type="molecule type" value="Genomic_DNA"/>
</dbReference>
<keyword evidence="5" id="KW-1185">Reference proteome</keyword>
<dbReference type="PANTHER" id="PTHR46182:SF2">
    <property type="entry name" value="FI19480P1"/>
    <property type="match status" value="1"/>
</dbReference>